<dbReference type="Proteomes" id="UP001474120">
    <property type="component" value="Unassembled WGS sequence"/>
</dbReference>
<proteinExistence type="predicted"/>
<organism evidence="1 2">
    <name type="scientific">Lutimonas vermicola</name>
    <dbReference type="NCBI Taxonomy" id="414288"/>
    <lineage>
        <taxon>Bacteria</taxon>
        <taxon>Pseudomonadati</taxon>
        <taxon>Bacteroidota</taxon>
        <taxon>Flavobacteriia</taxon>
        <taxon>Flavobacteriales</taxon>
        <taxon>Flavobacteriaceae</taxon>
        <taxon>Lutimonas</taxon>
    </lineage>
</organism>
<accession>A0ABU9L1N7</accession>
<sequence>MYTEIKSYRIFLDSGSQKNRSFTTINLYDTRDEVLGVLQFFEEGTKIVEPIDFDRFYIQYPISKFSYIVDILRNEKPIFVGYWENKYGKYGRICTGKEPVGEGELHASIFNSQVVKT</sequence>
<dbReference type="RefSeq" id="WP_342160463.1">
    <property type="nucleotide sequence ID" value="NZ_JBCDNA010000002.1"/>
</dbReference>
<name>A0ABU9L1N7_9FLAO</name>
<evidence type="ECO:0000313" key="2">
    <source>
        <dbReference type="Proteomes" id="UP001474120"/>
    </source>
</evidence>
<reference evidence="1 2" key="1">
    <citation type="submission" date="2024-04" db="EMBL/GenBank/DDBJ databases">
        <title>whole genome sequencing of Lutimonas vermicola strain IMCC1616.</title>
        <authorList>
            <person name="Bae S.S."/>
        </authorList>
    </citation>
    <scope>NUCLEOTIDE SEQUENCE [LARGE SCALE GENOMIC DNA]</scope>
    <source>
        <strain evidence="1 2">IMCC1616</strain>
    </source>
</reference>
<gene>
    <name evidence="1" type="ORF">AABB81_10595</name>
</gene>
<dbReference type="EMBL" id="JBCDNA010000002">
    <property type="protein sequence ID" value="MEL4456346.1"/>
    <property type="molecule type" value="Genomic_DNA"/>
</dbReference>
<evidence type="ECO:0000313" key="1">
    <source>
        <dbReference type="EMBL" id="MEL4456346.1"/>
    </source>
</evidence>
<protein>
    <submittedName>
        <fullName evidence="1">Uncharacterized protein</fullName>
    </submittedName>
</protein>
<comment type="caution">
    <text evidence="1">The sequence shown here is derived from an EMBL/GenBank/DDBJ whole genome shotgun (WGS) entry which is preliminary data.</text>
</comment>
<keyword evidence="2" id="KW-1185">Reference proteome</keyword>